<dbReference type="AlphaFoldDB" id="A0A9Q3DX93"/>
<dbReference type="SUPFAM" id="SSF53098">
    <property type="entry name" value="Ribonuclease H-like"/>
    <property type="match status" value="1"/>
</dbReference>
<dbReference type="InterPro" id="IPR012337">
    <property type="entry name" value="RNaseH-like_sf"/>
</dbReference>
<proteinExistence type="predicted"/>
<dbReference type="OrthoDB" id="3158924at2759"/>
<dbReference type="EMBL" id="AVOT02021857">
    <property type="protein sequence ID" value="MBW0510944.1"/>
    <property type="molecule type" value="Genomic_DNA"/>
</dbReference>
<name>A0A9Q3DX93_9BASI</name>
<comment type="caution">
    <text evidence="1">The sequence shown here is derived from an EMBL/GenBank/DDBJ whole genome shotgun (WGS) entry which is preliminary data.</text>
</comment>
<protein>
    <submittedName>
        <fullName evidence="1">Uncharacterized protein</fullName>
    </submittedName>
</protein>
<dbReference type="Gene3D" id="3.30.420.10">
    <property type="entry name" value="Ribonuclease H-like superfamily/Ribonuclease H"/>
    <property type="match status" value="1"/>
</dbReference>
<dbReference type="InterPro" id="IPR036397">
    <property type="entry name" value="RNaseH_sf"/>
</dbReference>
<dbReference type="GO" id="GO:0003676">
    <property type="term" value="F:nucleic acid binding"/>
    <property type="evidence" value="ECO:0007669"/>
    <property type="project" value="InterPro"/>
</dbReference>
<sequence length="189" mass="21534">MEKPSPIFGTNLSFSIAYHPQTVVLAEIMIQNLEDMVRKVCAYDLELKDCDGFTHDWCTLLPTLELEYKTDIHANTNQTPAIIKKGWNPTLPQDSLRKHLHALRCMENSFLYAKYKWDKLNVTPDFKVGDLVPVSTINFNNIKQCKKLKDAFAGPFVIKALHGENAVEVELSEELSNRNPTFPESLINP</sequence>
<evidence type="ECO:0000313" key="2">
    <source>
        <dbReference type="Proteomes" id="UP000765509"/>
    </source>
</evidence>
<evidence type="ECO:0000313" key="1">
    <source>
        <dbReference type="EMBL" id="MBW0510944.1"/>
    </source>
</evidence>
<organism evidence="1 2">
    <name type="scientific">Austropuccinia psidii MF-1</name>
    <dbReference type="NCBI Taxonomy" id="1389203"/>
    <lineage>
        <taxon>Eukaryota</taxon>
        <taxon>Fungi</taxon>
        <taxon>Dikarya</taxon>
        <taxon>Basidiomycota</taxon>
        <taxon>Pucciniomycotina</taxon>
        <taxon>Pucciniomycetes</taxon>
        <taxon>Pucciniales</taxon>
        <taxon>Sphaerophragmiaceae</taxon>
        <taxon>Austropuccinia</taxon>
    </lineage>
</organism>
<gene>
    <name evidence="1" type="ORF">O181_050659</name>
</gene>
<dbReference type="Proteomes" id="UP000765509">
    <property type="component" value="Unassembled WGS sequence"/>
</dbReference>
<reference evidence="1" key="1">
    <citation type="submission" date="2021-03" db="EMBL/GenBank/DDBJ databases">
        <title>Draft genome sequence of rust myrtle Austropuccinia psidii MF-1, a brazilian biotype.</title>
        <authorList>
            <person name="Quecine M.C."/>
            <person name="Pachon D.M.R."/>
            <person name="Bonatelli M.L."/>
            <person name="Correr F.H."/>
            <person name="Franceschini L.M."/>
            <person name="Leite T.F."/>
            <person name="Margarido G.R.A."/>
            <person name="Almeida C.A."/>
            <person name="Ferrarezi J.A."/>
            <person name="Labate C.A."/>
        </authorList>
    </citation>
    <scope>NUCLEOTIDE SEQUENCE</scope>
    <source>
        <strain evidence="1">MF-1</strain>
    </source>
</reference>
<accession>A0A9Q3DX93</accession>
<keyword evidence="2" id="KW-1185">Reference proteome</keyword>